<dbReference type="Gene3D" id="3.40.140.10">
    <property type="entry name" value="Cytidine Deaminase, domain 2"/>
    <property type="match status" value="1"/>
</dbReference>
<organism evidence="8 9">
    <name type="scientific">Legionella busanensis</name>
    <dbReference type="NCBI Taxonomy" id="190655"/>
    <lineage>
        <taxon>Bacteria</taxon>
        <taxon>Pseudomonadati</taxon>
        <taxon>Pseudomonadota</taxon>
        <taxon>Gammaproteobacteria</taxon>
        <taxon>Legionellales</taxon>
        <taxon>Legionellaceae</taxon>
        <taxon>Legionella</taxon>
    </lineage>
</organism>
<evidence type="ECO:0000256" key="5">
    <source>
        <dbReference type="ARBA" id="ARBA00023049"/>
    </source>
</evidence>
<dbReference type="RefSeq" id="WP_115330113.1">
    <property type="nucleotide sequence ID" value="NZ_CAAAHP010000004.1"/>
</dbReference>
<dbReference type="Pfam" id="PF20582">
    <property type="entry name" value="UPF0758_N"/>
    <property type="match status" value="1"/>
</dbReference>
<dbReference type="NCBIfam" id="TIGR00608">
    <property type="entry name" value="radc"/>
    <property type="match status" value="1"/>
</dbReference>
<keyword evidence="9" id="KW-1185">Reference proteome</keyword>
<dbReference type="Pfam" id="PF04002">
    <property type="entry name" value="RadC"/>
    <property type="match status" value="1"/>
</dbReference>
<dbReference type="Proteomes" id="UP000254794">
    <property type="component" value="Unassembled WGS sequence"/>
</dbReference>
<dbReference type="InterPro" id="IPR010994">
    <property type="entry name" value="RuvA_2-like"/>
</dbReference>
<accession>A0A378JI00</accession>
<dbReference type="GO" id="GO:0006508">
    <property type="term" value="P:proteolysis"/>
    <property type="evidence" value="ECO:0007669"/>
    <property type="project" value="UniProtKB-KW"/>
</dbReference>
<keyword evidence="3" id="KW-0378">Hydrolase</keyword>
<dbReference type="InterPro" id="IPR046778">
    <property type="entry name" value="UPF0758_N"/>
</dbReference>
<keyword evidence="5" id="KW-0482">Metalloprotease</keyword>
<dbReference type="SUPFAM" id="SSF47781">
    <property type="entry name" value="RuvA domain 2-like"/>
    <property type="match status" value="1"/>
</dbReference>
<dbReference type="PROSITE" id="PS01302">
    <property type="entry name" value="UPF0758"/>
    <property type="match status" value="1"/>
</dbReference>
<evidence type="ECO:0000259" key="7">
    <source>
        <dbReference type="PROSITE" id="PS50249"/>
    </source>
</evidence>
<dbReference type="EMBL" id="UGOD01000001">
    <property type="protein sequence ID" value="STX50391.1"/>
    <property type="molecule type" value="Genomic_DNA"/>
</dbReference>
<comment type="similarity">
    <text evidence="6">Belongs to the UPF0758 family.</text>
</comment>
<dbReference type="OrthoDB" id="9804482at2"/>
<reference evidence="8 9" key="1">
    <citation type="submission" date="2018-06" db="EMBL/GenBank/DDBJ databases">
        <authorList>
            <consortium name="Pathogen Informatics"/>
            <person name="Doyle S."/>
        </authorList>
    </citation>
    <scope>NUCLEOTIDE SEQUENCE [LARGE SCALE GENOMIC DNA]</scope>
    <source>
        <strain evidence="8 9">NCTC13316</strain>
    </source>
</reference>
<dbReference type="InterPro" id="IPR025657">
    <property type="entry name" value="RadC_JAB"/>
</dbReference>
<evidence type="ECO:0000256" key="2">
    <source>
        <dbReference type="ARBA" id="ARBA00022723"/>
    </source>
</evidence>
<dbReference type="AlphaFoldDB" id="A0A378JI00"/>
<protein>
    <submittedName>
        <fullName evidence="8">DNA repair protein RadC</fullName>
    </submittedName>
</protein>
<evidence type="ECO:0000256" key="1">
    <source>
        <dbReference type="ARBA" id="ARBA00022670"/>
    </source>
</evidence>
<dbReference type="NCBIfam" id="NF000642">
    <property type="entry name" value="PRK00024.1"/>
    <property type="match status" value="1"/>
</dbReference>
<keyword evidence="4" id="KW-0862">Zinc</keyword>
<evidence type="ECO:0000256" key="6">
    <source>
        <dbReference type="RuleBase" id="RU003797"/>
    </source>
</evidence>
<name>A0A378JI00_9GAMM</name>
<dbReference type="PANTHER" id="PTHR30471:SF3">
    <property type="entry name" value="UPF0758 PROTEIN YEES-RELATED"/>
    <property type="match status" value="1"/>
</dbReference>
<evidence type="ECO:0000313" key="8">
    <source>
        <dbReference type="EMBL" id="STX50391.1"/>
    </source>
</evidence>
<feature type="domain" description="MPN" evidence="7">
    <location>
        <begin position="100"/>
        <end position="223"/>
    </location>
</feature>
<dbReference type="PANTHER" id="PTHR30471">
    <property type="entry name" value="DNA REPAIR PROTEIN RADC"/>
    <property type="match status" value="1"/>
</dbReference>
<dbReference type="GO" id="GO:0046872">
    <property type="term" value="F:metal ion binding"/>
    <property type="evidence" value="ECO:0007669"/>
    <property type="project" value="UniProtKB-KW"/>
</dbReference>
<evidence type="ECO:0000256" key="4">
    <source>
        <dbReference type="ARBA" id="ARBA00022833"/>
    </source>
</evidence>
<sequence>MNLPTNPLRLREKLMIQGAHNLSDLELLALFISTGNNKKSCLDLAFALLKRFGDLRAILNTDFNNFNQVTGLGLVRYLQLQASKEICRRSDFISLKKTIKLTNSQETYTFLKRQLRDKHNETFSALFLDNQHRIIHYEELFQGTINTAYIYIRPLIVRILNLNAAALILAHNHPSGLSDASPHDFTITKKIQRALDLIDVKLLDHLVIGDNEVFSILNQVKWLCH</sequence>
<keyword evidence="2" id="KW-0479">Metal-binding</keyword>
<gene>
    <name evidence="8" type="primary">radC</name>
    <name evidence="8" type="ORF">NCTC13316_00472</name>
</gene>
<dbReference type="InterPro" id="IPR020891">
    <property type="entry name" value="UPF0758_CS"/>
</dbReference>
<proteinExistence type="inferred from homology"/>
<dbReference type="InterPro" id="IPR001405">
    <property type="entry name" value="UPF0758"/>
</dbReference>
<dbReference type="InterPro" id="IPR037518">
    <property type="entry name" value="MPN"/>
</dbReference>
<keyword evidence="1" id="KW-0645">Protease</keyword>
<dbReference type="GO" id="GO:0008237">
    <property type="term" value="F:metallopeptidase activity"/>
    <property type="evidence" value="ECO:0007669"/>
    <property type="project" value="UniProtKB-KW"/>
</dbReference>
<dbReference type="CDD" id="cd08071">
    <property type="entry name" value="MPN_DUF2466"/>
    <property type="match status" value="1"/>
</dbReference>
<evidence type="ECO:0000256" key="3">
    <source>
        <dbReference type="ARBA" id="ARBA00022801"/>
    </source>
</evidence>
<dbReference type="PROSITE" id="PS50249">
    <property type="entry name" value="MPN"/>
    <property type="match status" value="1"/>
</dbReference>
<evidence type="ECO:0000313" key="9">
    <source>
        <dbReference type="Proteomes" id="UP000254794"/>
    </source>
</evidence>